<evidence type="ECO:0000313" key="11">
    <source>
        <dbReference type="EMBL" id="KEZ21047.1"/>
    </source>
</evidence>
<dbReference type="PRINTS" id="PR01071">
    <property type="entry name" value="ACOABIOTINCC"/>
</dbReference>
<keyword evidence="4 8" id="KW-0276">Fatty acid metabolism</keyword>
<feature type="region of interest" description="Disordered" evidence="9">
    <location>
        <begin position="45"/>
        <end position="79"/>
    </location>
</feature>
<evidence type="ECO:0000256" key="4">
    <source>
        <dbReference type="ARBA" id="ARBA00022832"/>
    </source>
</evidence>
<keyword evidence="3 8" id="KW-0444">Lipid biosynthesis</keyword>
<evidence type="ECO:0000313" key="12">
    <source>
        <dbReference type="Proteomes" id="UP000028534"/>
    </source>
</evidence>
<organism evidence="11 12">
    <name type="scientific">Sphingobium yanoikuyae</name>
    <name type="common">Sphingomonas yanoikuyae</name>
    <dbReference type="NCBI Taxonomy" id="13690"/>
    <lineage>
        <taxon>Bacteria</taxon>
        <taxon>Pseudomonadati</taxon>
        <taxon>Pseudomonadota</taxon>
        <taxon>Alphaproteobacteria</taxon>
        <taxon>Sphingomonadales</taxon>
        <taxon>Sphingomonadaceae</taxon>
        <taxon>Sphingobium</taxon>
    </lineage>
</organism>
<name>A0A084ESV5_SPHYA</name>
<dbReference type="SUPFAM" id="SSF51230">
    <property type="entry name" value="Single hybrid motif"/>
    <property type="match status" value="1"/>
</dbReference>
<dbReference type="CDD" id="cd06850">
    <property type="entry name" value="biotinyl_domain"/>
    <property type="match status" value="1"/>
</dbReference>
<comment type="function">
    <text evidence="1 8">This protein is a component of the acetyl coenzyme A carboxylase complex; first, biotin carboxylase catalyzes the carboxylation of the carrier protein and then the transcarboxylase transfers the carboxyl group to form malonyl-CoA.</text>
</comment>
<evidence type="ECO:0000256" key="6">
    <source>
        <dbReference type="ARBA" id="ARBA00023160"/>
    </source>
</evidence>
<keyword evidence="5 8" id="KW-0443">Lipid metabolism</keyword>
<dbReference type="eggNOG" id="COG0511">
    <property type="taxonomic scope" value="Bacteria"/>
</dbReference>
<feature type="compositionally biased region" description="Low complexity" evidence="9">
    <location>
        <begin position="55"/>
        <end position="77"/>
    </location>
</feature>
<feature type="domain" description="Lipoyl-binding" evidence="10">
    <location>
        <begin position="89"/>
        <end position="165"/>
    </location>
</feature>
<evidence type="ECO:0000256" key="3">
    <source>
        <dbReference type="ARBA" id="ARBA00022516"/>
    </source>
</evidence>
<dbReference type="GO" id="GO:0009317">
    <property type="term" value="C:acetyl-CoA carboxylase complex"/>
    <property type="evidence" value="ECO:0007669"/>
    <property type="project" value="InterPro"/>
</dbReference>
<dbReference type="PATRIC" id="fig|13690.10.peg.514"/>
<proteinExistence type="predicted"/>
<dbReference type="GO" id="GO:0003989">
    <property type="term" value="F:acetyl-CoA carboxylase activity"/>
    <property type="evidence" value="ECO:0007669"/>
    <property type="project" value="InterPro"/>
</dbReference>
<dbReference type="GO" id="GO:0006633">
    <property type="term" value="P:fatty acid biosynthetic process"/>
    <property type="evidence" value="ECO:0007669"/>
    <property type="project" value="UniProtKB-UniPathway"/>
</dbReference>
<gene>
    <name evidence="11" type="ORF">CP98_00496</name>
</gene>
<accession>A0A084ESV5</accession>
<evidence type="ECO:0000256" key="1">
    <source>
        <dbReference type="ARBA" id="ARBA00003761"/>
    </source>
</evidence>
<dbReference type="InterPro" id="IPR001249">
    <property type="entry name" value="AcCoA_biotinCC"/>
</dbReference>
<evidence type="ECO:0000256" key="8">
    <source>
        <dbReference type="RuleBase" id="RU364072"/>
    </source>
</evidence>
<dbReference type="Proteomes" id="UP000028534">
    <property type="component" value="Unassembled WGS sequence"/>
</dbReference>
<dbReference type="InterPro" id="IPR001882">
    <property type="entry name" value="Biotin_BS"/>
</dbReference>
<evidence type="ECO:0000256" key="5">
    <source>
        <dbReference type="ARBA" id="ARBA00023098"/>
    </source>
</evidence>
<protein>
    <recommendedName>
        <fullName evidence="8">Biotin carboxyl carrier protein of acetyl-CoA carboxylase</fullName>
    </recommendedName>
</protein>
<dbReference type="PROSITE" id="PS00188">
    <property type="entry name" value="BIOTIN"/>
    <property type="match status" value="1"/>
</dbReference>
<dbReference type="EMBL" id="JGVR01000002">
    <property type="protein sequence ID" value="KEZ21047.1"/>
    <property type="molecule type" value="Genomic_DNA"/>
</dbReference>
<keyword evidence="6 8" id="KW-0275">Fatty acid biosynthesis</keyword>
<dbReference type="PROSITE" id="PS50968">
    <property type="entry name" value="BIOTINYL_LIPOYL"/>
    <property type="match status" value="1"/>
</dbReference>
<sequence length="167" mass="17346">MTEPVFSSALQTLMEEFSRSGVRELHVRSGNFEVYLSSDPTGSRLAAGPIVPAKPQSSPSPARSTPTPTPTVQSVPPAASTAEVLPADAIIVRAPNLGTFYRAPKPGAANYVEVGSIVSAGDDVCLIEVMKLFTAVRSEAGGKVHAVLATDGAMVEAGQPLFALVRN</sequence>
<dbReference type="InterPro" id="IPR011053">
    <property type="entry name" value="Single_hybrid_motif"/>
</dbReference>
<evidence type="ECO:0000256" key="9">
    <source>
        <dbReference type="SAM" id="MobiDB-lite"/>
    </source>
</evidence>
<evidence type="ECO:0000256" key="2">
    <source>
        <dbReference type="ARBA" id="ARBA00005194"/>
    </source>
</evidence>
<dbReference type="RefSeq" id="WP_037516569.1">
    <property type="nucleotide sequence ID" value="NZ_JGVR01000002.1"/>
</dbReference>
<keyword evidence="7 8" id="KW-0092">Biotin</keyword>
<dbReference type="InterPro" id="IPR000089">
    <property type="entry name" value="Biotin_lipoyl"/>
</dbReference>
<evidence type="ECO:0000259" key="10">
    <source>
        <dbReference type="PROSITE" id="PS50968"/>
    </source>
</evidence>
<dbReference type="Pfam" id="PF00364">
    <property type="entry name" value="Biotin_lipoyl"/>
    <property type="match status" value="1"/>
</dbReference>
<dbReference type="AlphaFoldDB" id="A0A084ESV5"/>
<evidence type="ECO:0000256" key="7">
    <source>
        <dbReference type="ARBA" id="ARBA00023267"/>
    </source>
</evidence>
<dbReference type="Gene3D" id="2.40.50.100">
    <property type="match status" value="1"/>
</dbReference>
<dbReference type="UniPathway" id="UPA00094"/>
<comment type="pathway">
    <text evidence="2 8">Lipid metabolism; fatty acid biosynthesis.</text>
</comment>
<reference evidence="11 12" key="1">
    <citation type="submission" date="2014-03" db="EMBL/GenBank/DDBJ databases">
        <title>Genome sequence of Sphingobium yanoikuyae B1.</title>
        <authorList>
            <person name="Gan H.M."/>
            <person name="Gan H.Y."/>
            <person name="Savka M.A."/>
        </authorList>
    </citation>
    <scope>NUCLEOTIDE SEQUENCE [LARGE SCALE GENOMIC DNA]</scope>
    <source>
        <strain evidence="11 12">B1</strain>
    </source>
</reference>
<comment type="caution">
    <text evidence="11">The sequence shown here is derived from an EMBL/GenBank/DDBJ whole genome shotgun (WGS) entry which is preliminary data.</text>
</comment>